<dbReference type="Pfam" id="PF00582">
    <property type="entry name" value="Usp"/>
    <property type="match status" value="1"/>
</dbReference>
<gene>
    <name evidence="3" type="ORF">GCM10009665_10340</name>
</gene>
<dbReference type="InterPro" id="IPR006015">
    <property type="entry name" value="Universal_stress_UspA"/>
</dbReference>
<accession>A0ABN1VSX8</accession>
<evidence type="ECO:0000259" key="2">
    <source>
        <dbReference type="Pfam" id="PF00582"/>
    </source>
</evidence>
<dbReference type="RefSeq" id="WP_344439695.1">
    <property type="nucleotide sequence ID" value="NZ_BAAALF010000010.1"/>
</dbReference>
<comment type="caution">
    <text evidence="3">The sequence shown here is derived from an EMBL/GenBank/DDBJ whole genome shotgun (WGS) entry which is preliminary data.</text>
</comment>
<proteinExistence type="inferred from homology"/>
<organism evidence="3 4">
    <name type="scientific">Kitasatospora nipponensis</name>
    <dbReference type="NCBI Taxonomy" id="258049"/>
    <lineage>
        <taxon>Bacteria</taxon>
        <taxon>Bacillati</taxon>
        <taxon>Actinomycetota</taxon>
        <taxon>Actinomycetes</taxon>
        <taxon>Kitasatosporales</taxon>
        <taxon>Streptomycetaceae</taxon>
        <taxon>Kitasatospora</taxon>
    </lineage>
</organism>
<name>A0ABN1VSX8_9ACTN</name>
<protein>
    <recommendedName>
        <fullName evidence="2">UspA domain-containing protein</fullName>
    </recommendedName>
</protein>
<evidence type="ECO:0000313" key="4">
    <source>
        <dbReference type="Proteomes" id="UP001500037"/>
    </source>
</evidence>
<sequence length="60" mass="6168">MLTGHPAEMPATAARHAHCLVIGSRGLGGFRGMVLGSTGRALVHRTYCPLMVVPGGAQAK</sequence>
<feature type="domain" description="UspA" evidence="2">
    <location>
        <begin position="3"/>
        <end position="54"/>
    </location>
</feature>
<dbReference type="Gene3D" id="3.40.50.620">
    <property type="entry name" value="HUPs"/>
    <property type="match status" value="1"/>
</dbReference>
<keyword evidence="4" id="KW-1185">Reference proteome</keyword>
<dbReference type="Proteomes" id="UP001500037">
    <property type="component" value="Unassembled WGS sequence"/>
</dbReference>
<comment type="similarity">
    <text evidence="1">Belongs to the universal stress protein A family.</text>
</comment>
<reference evidence="3 4" key="1">
    <citation type="journal article" date="2019" name="Int. J. Syst. Evol. Microbiol.">
        <title>The Global Catalogue of Microorganisms (GCM) 10K type strain sequencing project: providing services to taxonomists for standard genome sequencing and annotation.</title>
        <authorList>
            <consortium name="The Broad Institute Genomics Platform"/>
            <consortium name="The Broad Institute Genome Sequencing Center for Infectious Disease"/>
            <person name="Wu L."/>
            <person name="Ma J."/>
        </authorList>
    </citation>
    <scope>NUCLEOTIDE SEQUENCE [LARGE SCALE GENOMIC DNA]</scope>
    <source>
        <strain evidence="3 4">JCM 13004</strain>
    </source>
</reference>
<dbReference type="SUPFAM" id="SSF52402">
    <property type="entry name" value="Adenine nucleotide alpha hydrolases-like"/>
    <property type="match status" value="1"/>
</dbReference>
<evidence type="ECO:0000256" key="1">
    <source>
        <dbReference type="ARBA" id="ARBA00008791"/>
    </source>
</evidence>
<dbReference type="PRINTS" id="PR01438">
    <property type="entry name" value="UNVRSLSTRESS"/>
</dbReference>
<dbReference type="InterPro" id="IPR014729">
    <property type="entry name" value="Rossmann-like_a/b/a_fold"/>
</dbReference>
<dbReference type="EMBL" id="BAAALF010000010">
    <property type="protein sequence ID" value="GAA1222053.1"/>
    <property type="molecule type" value="Genomic_DNA"/>
</dbReference>
<evidence type="ECO:0000313" key="3">
    <source>
        <dbReference type="EMBL" id="GAA1222053.1"/>
    </source>
</evidence>
<dbReference type="InterPro" id="IPR006016">
    <property type="entry name" value="UspA"/>
</dbReference>